<feature type="compositionally biased region" description="Polar residues" evidence="1">
    <location>
        <begin position="83"/>
        <end position="97"/>
    </location>
</feature>
<evidence type="ECO:0000313" key="3">
    <source>
        <dbReference type="Proteomes" id="UP001276659"/>
    </source>
</evidence>
<feature type="compositionally biased region" description="Basic and acidic residues" evidence="1">
    <location>
        <begin position="23"/>
        <end position="32"/>
    </location>
</feature>
<evidence type="ECO:0000313" key="2">
    <source>
        <dbReference type="EMBL" id="KAK3168577.1"/>
    </source>
</evidence>
<dbReference type="Proteomes" id="UP001276659">
    <property type="component" value="Unassembled WGS sequence"/>
</dbReference>
<feature type="region of interest" description="Disordered" evidence="1">
    <location>
        <begin position="59"/>
        <end position="167"/>
    </location>
</feature>
<dbReference type="EMBL" id="JASNWA010000010">
    <property type="protein sequence ID" value="KAK3168577.1"/>
    <property type="molecule type" value="Genomic_DNA"/>
</dbReference>
<gene>
    <name evidence="2" type="ORF">OEA41_005025</name>
</gene>
<dbReference type="AlphaFoldDB" id="A0AAD9Z257"/>
<keyword evidence="3" id="KW-1185">Reference proteome</keyword>
<feature type="region of interest" description="Disordered" evidence="1">
    <location>
        <begin position="1"/>
        <end position="32"/>
    </location>
</feature>
<protein>
    <submittedName>
        <fullName evidence="2">Uncharacterized protein</fullName>
    </submittedName>
</protein>
<organism evidence="2 3">
    <name type="scientific">Lepraria neglecta</name>
    <dbReference type="NCBI Taxonomy" id="209136"/>
    <lineage>
        <taxon>Eukaryota</taxon>
        <taxon>Fungi</taxon>
        <taxon>Dikarya</taxon>
        <taxon>Ascomycota</taxon>
        <taxon>Pezizomycotina</taxon>
        <taxon>Lecanoromycetes</taxon>
        <taxon>OSLEUM clade</taxon>
        <taxon>Lecanoromycetidae</taxon>
        <taxon>Lecanorales</taxon>
        <taxon>Lecanorineae</taxon>
        <taxon>Stereocaulaceae</taxon>
        <taxon>Lepraria</taxon>
    </lineage>
</organism>
<reference evidence="2" key="1">
    <citation type="submission" date="2022-11" db="EMBL/GenBank/DDBJ databases">
        <title>Chromosomal genome sequence assembly and mating type (MAT) locus characterization of the leprose asexual lichenized fungus Lepraria neglecta (Nyl.) Erichsen.</title>
        <authorList>
            <person name="Allen J.L."/>
            <person name="Pfeffer B."/>
        </authorList>
    </citation>
    <scope>NUCLEOTIDE SEQUENCE</scope>
    <source>
        <strain evidence="2">Allen 5258</strain>
    </source>
</reference>
<sequence>MATADTIRRSWARYQQRRADKKAKREQVIAENHGRLNPALELDEDNLSLGAMEIIPSNDLSNELDARFSNNPLGVGCSKDFETPSTPATKGSSSPCSTPKMVSRPESVTTVEDDDPLSVPKEEPQPFGQYDGPELFCWRSREKRKGRASEDDEPEDPKAQRKGYNKLLRDERQQELLRRGKVFLLKKVPSWKS</sequence>
<comment type="caution">
    <text evidence="2">The sequence shown here is derived from an EMBL/GenBank/DDBJ whole genome shotgun (WGS) entry which is preliminary data.</text>
</comment>
<accession>A0AAD9Z257</accession>
<name>A0AAD9Z257_9LECA</name>
<proteinExistence type="predicted"/>
<evidence type="ECO:0000256" key="1">
    <source>
        <dbReference type="SAM" id="MobiDB-lite"/>
    </source>
</evidence>